<dbReference type="AlphaFoldDB" id="A0A379GIW6"/>
<accession>A0A379GIW6</accession>
<proteinExistence type="predicted"/>
<name>A0A379GIW6_PROMI</name>
<evidence type="ECO:0000313" key="1">
    <source>
        <dbReference type="EMBL" id="SUC40890.1"/>
    </source>
</evidence>
<reference evidence="1 2" key="1">
    <citation type="submission" date="2018-06" db="EMBL/GenBank/DDBJ databases">
        <authorList>
            <consortium name="Pathogen Informatics"/>
            <person name="Doyle S."/>
        </authorList>
    </citation>
    <scope>NUCLEOTIDE SEQUENCE [LARGE SCALE GENOMIC DNA]</scope>
    <source>
        <strain evidence="1 2">NCTC11938</strain>
    </source>
</reference>
<protein>
    <submittedName>
        <fullName evidence="1">Rhs family protein</fullName>
    </submittedName>
</protein>
<gene>
    <name evidence="1" type="ORF">NCTC11938_05192</name>
</gene>
<dbReference type="EMBL" id="UGTS01000006">
    <property type="protein sequence ID" value="SUC40890.1"/>
    <property type="molecule type" value="Genomic_DNA"/>
</dbReference>
<organism evidence="1 2">
    <name type="scientific">Proteus mirabilis</name>
    <dbReference type="NCBI Taxonomy" id="584"/>
    <lineage>
        <taxon>Bacteria</taxon>
        <taxon>Pseudomonadati</taxon>
        <taxon>Pseudomonadota</taxon>
        <taxon>Gammaproteobacteria</taxon>
        <taxon>Enterobacterales</taxon>
        <taxon>Morganellaceae</taxon>
        <taxon>Proteus</taxon>
    </lineage>
</organism>
<sequence>MEIVKLLQGSPSVRIEGQPAAQDGSLVAMNNNNTLGTLITNVAPPAEPIESNKIPCNNPPVTSELLESLQEMQREEQESFIGRLRQQKQQADKKRDDSLNDIDKELTGYIDNIRVDHINTDYSWWNSLYNTSMDGITGLTRGGLGFVESITKSAVEAYHYINPTDLVQNVALNASKKTIEGLIGSRKLEVGE</sequence>
<dbReference type="Proteomes" id="UP000254191">
    <property type="component" value="Unassembled WGS sequence"/>
</dbReference>
<evidence type="ECO:0000313" key="2">
    <source>
        <dbReference type="Proteomes" id="UP000254191"/>
    </source>
</evidence>